<dbReference type="RefSeq" id="WP_249248234.1">
    <property type="nucleotide sequence ID" value="NZ_JAKIKT010000002.1"/>
</dbReference>
<dbReference type="EMBL" id="JAKIKT010000002">
    <property type="protein sequence ID" value="MCL2913480.1"/>
    <property type="molecule type" value="Genomic_DNA"/>
</dbReference>
<keyword evidence="8" id="KW-1185">Reference proteome</keyword>
<reference evidence="7 8" key="1">
    <citation type="submission" date="2022-01" db="EMBL/GenBank/DDBJ databases">
        <title>Whole genome-based taxonomy of the Shewanellaceae.</title>
        <authorList>
            <person name="Martin-Rodriguez A.J."/>
        </authorList>
    </citation>
    <scope>NUCLEOTIDE SEQUENCE [LARGE SCALE GENOMIC DNA]</scope>
    <source>
        <strain evidence="7 8">DSM 21332</strain>
    </source>
</reference>
<dbReference type="InterPro" id="IPR020578">
    <property type="entry name" value="Aminotrans_V_PyrdxlP_BS"/>
</dbReference>
<evidence type="ECO:0000259" key="6">
    <source>
        <dbReference type="Pfam" id="PF00266"/>
    </source>
</evidence>
<dbReference type="InterPro" id="IPR019546">
    <property type="entry name" value="TAT_signal_bac_arc"/>
</dbReference>
<gene>
    <name evidence="7" type="ORF">L2725_06715</name>
</gene>
<dbReference type="InterPro" id="IPR015422">
    <property type="entry name" value="PyrdxlP-dep_Trfase_small"/>
</dbReference>
<accession>A0ABT0N5S7</accession>
<dbReference type="InterPro" id="IPR006311">
    <property type="entry name" value="TAT_signal"/>
</dbReference>
<dbReference type="GO" id="GO:0008483">
    <property type="term" value="F:transaminase activity"/>
    <property type="evidence" value="ECO:0007669"/>
    <property type="project" value="UniProtKB-KW"/>
</dbReference>
<dbReference type="SUPFAM" id="SSF53383">
    <property type="entry name" value="PLP-dependent transferases"/>
    <property type="match status" value="1"/>
</dbReference>
<comment type="similarity">
    <text evidence="4">Belongs to the class-V pyridoxal-phosphate-dependent aminotransferase family.</text>
</comment>
<evidence type="ECO:0000313" key="8">
    <source>
        <dbReference type="Proteomes" id="UP001202831"/>
    </source>
</evidence>
<dbReference type="Gene3D" id="3.40.640.10">
    <property type="entry name" value="Type I PLP-dependent aspartate aminotransferase-like (Major domain)"/>
    <property type="match status" value="1"/>
</dbReference>
<dbReference type="InterPro" id="IPR015421">
    <property type="entry name" value="PyrdxlP-dep_Trfase_major"/>
</dbReference>
<proteinExistence type="inferred from homology"/>
<comment type="caution">
    <text evidence="7">The sequence shown here is derived from an EMBL/GenBank/DDBJ whole genome shotgun (WGS) entry which is preliminary data.</text>
</comment>
<dbReference type="Proteomes" id="UP001202831">
    <property type="component" value="Unassembled WGS sequence"/>
</dbReference>
<dbReference type="InterPro" id="IPR000192">
    <property type="entry name" value="Aminotrans_V_dom"/>
</dbReference>
<keyword evidence="7" id="KW-0032">Aminotransferase</keyword>
<sequence>MESKNNKAGAGVNRRGFLKLSTGAALVGAGSSMLPGVALADDYREDVSTLRHHSDHKLWRKVRKEFVLSKRETYMNVGTTGSIPERVLENYEDNNEYISKHPWGTQISTQALTARVAASFGADNHELILSRNTTDGMCSIIHGLNFEPGDVILTTNQEHVGGAMPMKIVAQRYGVEVVELELPTYTGFETVTADDYVKLFADAVAYYGSSVRLLCFSHVSYKTGVTLPAKRICKEVAIPNRIPTLIDGAHTPGMFNLNFHDMDCDFYAGSGHKWQCGPGSTGILYVRDCAKRLREFWSDRPQPLFFVNSSYPAGTDVEDAYNDPVAFHNRMQYVGQDNYPAKLALVECCEMWDAIGRDRIEQRILDLSALCKQQLQRAFDSDATYYAPDVRELSSGLTTINPFWDKTDGVMLTEFRDRLREEHGYIIRTTNFKLHPEDAVDTYALRISTHLFHDEADVIGLVKAMKRVYRQMA</sequence>
<evidence type="ECO:0000256" key="1">
    <source>
        <dbReference type="ARBA" id="ARBA00001933"/>
    </source>
</evidence>
<evidence type="ECO:0000256" key="4">
    <source>
        <dbReference type="RuleBase" id="RU004075"/>
    </source>
</evidence>
<protein>
    <submittedName>
        <fullName evidence="7">Aminotransferase class V-fold PLP-dependent enzyme</fullName>
    </submittedName>
</protein>
<evidence type="ECO:0000256" key="3">
    <source>
        <dbReference type="ARBA" id="ARBA00022898"/>
    </source>
</evidence>
<dbReference type="NCBIfam" id="TIGR01409">
    <property type="entry name" value="TAT_signal_seq"/>
    <property type="match status" value="1"/>
</dbReference>
<keyword evidence="7" id="KW-0808">Transferase</keyword>
<dbReference type="PROSITE" id="PS51318">
    <property type="entry name" value="TAT"/>
    <property type="match status" value="1"/>
</dbReference>
<dbReference type="Gene3D" id="3.90.1150.10">
    <property type="entry name" value="Aspartate Aminotransferase, domain 1"/>
    <property type="match status" value="1"/>
</dbReference>
<keyword evidence="2" id="KW-0732">Signal</keyword>
<feature type="domain" description="Aminotransferase class V" evidence="6">
    <location>
        <begin position="99"/>
        <end position="378"/>
    </location>
</feature>
<keyword evidence="3" id="KW-0663">Pyridoxal phosphate</keyword>
<dbReference type="PANTHER" id="PTHR43092:SF2">
    <property type="entry name" value="HERCYNYLCYSTEINE SULFOXIDE LYASE"/>
    <property type="match status" value="1"/>
</dbReference>
<evidence type="ECO:0000256" key="2">
    <source>
        <dbReference type="ARBA" id="ARBA00022729"/>
    </source>
</evidence>
<organism evidence="7 8">
    <name type="scientific">Shewanella corallii</name>
    <dbReference type="NCBI Taxonomy" id="560080"/>
    <lineage>
        <taxon>Bacteria</taxon>
        <taxon>Pseudomonadati</taxon>
        <taxon>Pseudomonadota</taxon>
        <taxon>Gammaproteobacteria</taxon>
        <taxon>Alteromonadales</taxon>
        <taxon>Shewanellaceae</taxon>
        <taxon>Shewanella</taxon>
    </lineage>
</organism>
<evidence type="ECO:0000256" key="5">
    <source>
        <dbReference type="RuleBase" id="RU004504"/>
    </source>
</evidence>
<dbReference type="InterPro" id="IPR015424">
    <property type="entry name" value="PyrdxlP-dep_Trfase"/>
</dbReference>
<name>A0ABT0N5S7_9GAMM</name>
<dbReference type="PANTHER" id="PTHR43092">
    <property type="entry name" value="L-CYSTEINE DESULFHYDRASE"/>
    <property type="match status" value="1"/>
</dbReference>
<dbReference type="PROSITE" id="PS00595">
    <property type="entry name" value="AA_TRANSFER_CLASS_5"/>
    <property type="match status" value="1"/>
</dbReference>
<evidence type="ECO:0000313" key="7">
    <source>
        <dbReference type="EMBL" id="MCL2913480.1"/>
    </source>
</evidence>
<comment type="cofactor">
    <cofactor evidence="1 5">
        <name>pyridoxal 5'-phosphate</name>
        <dbReference type="ChEBI" id="CHEBI:597326"/>
    </cofactor>
</comment>
<dbReference type="Pfam" id="PF00266">
    <property type="entry name" value="Aminotran_5"/>
    <property type="match status" value="1"/>
</dbReference>